<reference evidence="1" key="2">
    <citation type="submission" date="2022-01" db="EMBL/GenBank/DDBJ databases">
        <authorList>
            <person name="Hirooka S."/>
            <person name="Miyagishima S.Y."/>
        </authorList>
    </citation>
    <scope>NUCLEOTIDE SEQUENCE</scope>
    <source>
        <strain evidence="1">NBRC 102759</strain>
    </source>
</reference>
<keyword evidence="2" id="KW-1185">Reference proteome</keyword>
<dbReference type="Proteomes" id="UP001061958">
    <property type="component" value="Unassembled WGS sequence"/>
</dbReference>
<comment type="caution">
    <text evidence="1">The sequence shown here is derived from an EMBL/GenBank/DDBJ whole genome shotgun (WGS) entry which is preliminary data.</text>
</comment>
<dbReference type="EMBL" id="BQMJ01000065">
    <property type="protein sequence ID" value="GJQ15126.1"/>
    <property type="molecule type" value="Genomic_DNA"/>
</dbReference>
<accession>A0A9C7Q2Q6</accession>
<reference evidence="1" key="1">
    <citation type="journal article" date="2022" name="Proc. Natl. Acad. Sci. U.S.A.">
        <title>Life cycle and functional genomics of the unicellular red alga Galdieria for elucidating algal and plant evolution and industrial use.</title>
        <authorList>
            <person name="Hirooka S."/>
            <person name="Itabashi T."/>
            <person name="Ichinose T.M."/>
            <person name="Onuma R."/>
            <person name="Fujiwara T."/>
            <person name="Yamashita S."/>
            <person name="Jong L.W."/>
            <person name="Tomita R."/>
            <person name="Iwane A.H."/>
            <person name="Miyagishima S.Y."/>
        </authorList>
    </citation>
    <scope>NUCLEOTIDE SEQUENCE</scope>
    <source>
        <strain evidence="1">NBRC 102759</strain>
    </source>
</reference>
<organism evidence="1 2">
    <name type="scientific">Galdieria partita</name>
    <dbReference type="NCBI Taxonomy" id="83374"/>
    <lineage>
        <taxon>Eukaryota</taxon>
        <taxon>Rhodophyta</taxon>
        <taxon>Bangiophyceae</taxon>
        <taxon>Galdieriales</taxon>
        <taxon>Galdieriaceae</taxon>
        <taxon>Galdieria</taxon>
    </lineage>
</organism>
<dbReference type="AlphaFoldDB" id="A0A9C7Q2Q6"/>
<dbReference type="Pfam" id="PF12600">
    <property type="entry name" value="DUF3769"/>
    <property type="match status" value="1"/>
</dbReference>
<dbReference type="InterPro" id="IPR022244">
    <property type="entry name" value="DUF3769"/>
</dbReference>
<dbReference type="OrthoDB" id="7636at2759"/>
<evidence type="ECO:0000313" key="1">
    <source>
        <dbReference type="EMBL" id="GJQ15126.1"/>
    </source>
</evidence>
<sequence length="700" mass="81019">MYVVSDIKDDNTQQAIEQDIRKHRSTQKKQHFQEWLQSSRDYFNKSSPLPHLRVYCNLLVYGTQQGWVQAKGGVLVEDGNTKISSQSLAMDLNNGKVELSGNTKVLWPKGNISAKSCTYDLQNGHLTCSDTDGMISIFSYPNYRFFSMSPKYRIPNHLNYQPNDIESDSIFERLNHTCRCLEDNQVQFESFMVMKSNQLLLHLSQEEGIMSDEWIAKKAKVYSPQVNKVSLKDNIPKLPFSIQAKKIAYGVNDLELSGAKLCLGERVRVPYLTKHICLDGLPFGNFQVGYQMLDMDGWYITKPLMKPLWFANHRAHLHLATLISLSKETTFQDRLALAASLKWNDKNHETGCMADIIVHSPFKYWKKQSRCSDSKMTTPLMTTSLSSHTVPSYSHHYYYYSGDDKESSWMDIHENGWNRCRAHFLLEKAFKKYDGKWNIYGNWRTKVFNPAAAYLETTIEGNRVSEWRELSHCLGTSFSKNPKSIKNSSYLRGKRQWEVGVEWLKADRIQEMEYQYGLGVSDERQEAIQRTFATLEMEYLHFLWKENHSSSSNLTSQPDYRLTRFVAITGHWIGRLEKLKAKPPTARATCSIGFQGQTGKLRRKWLDFSGFSVQISHTLGALSTFLFEREEQRTALNCGIVQQLYGNCRLGVEKRWTWETACWQPMETKLSLQLLSDSYAISTSYWVEQGTAKLSCRWLW</sequence>
<proteinExistence type="predicted"/>
<gene>
    <name evidence="1" type="ORF">GpartN1_g6917.t1</name>
</gene>
<name>A0A9C7Q2Q6_9RHOD</name>
<protein>
    <submittedName>
        <fullName evidence="1">Uncharacterized protein</fullName>
    </submittedName>
</protein>
<evidence type="ECO:0000313" key="2">
    <source>
        <dbReference type="Proteomes" id="UP001061958"/>
    </source>
</evidence>